<reference evidence="1" key="1">
    <citation type="submission" date="2014-05" db="EMBL/GenBank/DDBJ databases">
        <title>The transcriptome of the halophilic microalga Tetraselmis sp. GSL018 isolated from the Great Salt Lake, Utah.</title>
        <authorList>
            <person name="Jinkerson R.E."/>
            <person name="D'Adamo S."/>
            <person name="Posewitz M.C."/>
        </authorList>
    </citation>
    <scope>NUCLEOTIDE SEQUENCE</scope>
    <source>
        <strain evidence="1">GSL018</strain>
    </source>
</reference>
<gene>
    <name evidence="1" type="ORF">TSPGSL018_2727</name>
</gene>
<dbReference type="EMBL" id="GBEZ01015052">
    <property type="protein sequence ID" value="JAC71079.1"/>
    <property type="molecule type" value="Transcribed_RNA"/>
</dbReference>
<accession>A0A061RK15</accession>
<dbReference type="AlphaFoldDB" id="A0A061RK15"/>
<name>A0A061RK15_9CHLO</name>
<protein>
    <submittedName>
        <fullName evidence="1">Uncharacterized protein</fullName>
    </submittedName>
</protein>
<proteinExistence type="predicted"/>
<evidence type="ECO:0000313" key="1">
    <source>
        <dbReference type="EMBL" id="JAC71079.1"/>
    </source>
</evidence>
<organism evidence="1">
    <name type="scientific">Tetraselmis sp. GSL018</name>
    <dbReference type="NCBI Taxonomy" id="582737"/>
    <lineage>
        <taxon>Eukaryota</taxon>
        <taxon>Viridiplantae</taxon>
        <taxon>Chlorophyta</taxon>
        <taxon>core chlorophytes</taxon>
        <taxon>Chlorodendrophyceae</taxon>
        <taxon>Chlorodendrales</taxon>
        <taxon>Chlorodendraceae</taxon>
        <taxon>Tetraselmis</taxon>
    </lineage>
</organism>
<sequence length="64" mass="7169">MAEESHGRLNSIDNCLAYGTKGTWVVGCMFFLFSRREGGGNLVADMSWKRFLSEEVLERGPAKL</sequence>